<evidence type="ECO:0000313" key="2">
    <source>
        <dbReference type="EMBL" id="GGJ88129.1"/>
    </source>
</evidence>
<dbReference type="EMBL" id="BMMV01000005">
    <property type="protein sequence ID" value="GGJ88129.1"/>
    <property type="molecule type" value="Genomic_DNA"/>
</dbReference>
<feature type="compositionally biased region" description="Basic and acidic residues" evidence="1">
    <location>
        <begin position="21"/>
        <end position="33"/>
    </location>
</feature>
<comment type="caution">
    <text evidence="2">The sequence shown here is derived from an EMBL/GenBank/DDBJ whole genome shotgun (WGS) entry which is preliminary data.</text>
</comment>
<organism evidence="2 3">
    <name type="scientific">Streptomyces camponoticapitis</name>
    <dbReference type="NCBI Taxonomy" id="1616125"/>
    <lineage>
        <taxon>Bacteria</taxon>
        <taxon>Bacillati</taxon>
        <taxon>Actinomycetota</taxon>
        <taxon>Actinomycetes</taxon>
        <taxon>Kitasatosporales</taxon>
        <taxon>Streptomycetaceae</taxon>
        <taxon>Streptomyces</taxon>
    </lineage>
</organism>
<sequence>MIATAVAPPWKSGSSRSAKCPTREAKPDRKTDMGEPSEGLVVPDGMRGAGGAARLGMTTHVGSDRSRLLWGG</sequence>
<proteinExistence type="predicted"/>
<protein>
    <submittedName>
        <fullName evidence="2">Uncharacterized protein</fullName>
    </submittedName>
</protein>
<accession>A0ABQ2E2X0</accession>
<keyword evidence="3" id="KW-1185">Reference proteome</keyword>
<gene>
    <name evidence="2" type="ORF">GCM10011583_19490</name>
</gene>
<name>A0ABQ2E2X0_9ACTN</name>
<evidence type="ECO:0000256" key="1">
    <source>
        <dbReference type="SAM" id="MobiDB-lite"/>
    </source>
</evidence>
<reference evidence="3" key="1">
    <citation type="journal article" date="2019" name="Int. J. Syst. Evol. Microbiol.">
        <title>The Global Catalogue of Microorganisms (GCM) 10K type strain sequencing project: providing services to taxonomists for standard genome sequencing and annotation.</title>
        <authorList>
            <consortium name="The Broad Institute Genomics Platform"/>
            <consortium name="The Broad Institute Genome Sequencing Center for Infectious Disease"/>
            <person name="Wu L."/>
            <person name="Ma J."/>
        </authorList>
    </citation>
    <scope>NUCLEOTIDE SEQUENCE [LARGE SCALE GENOMIC DNA]</scope>
    <source>
        <strain evidence="3">CGMCC 4.7275</strain>
    </source>
</reference>
<evidence type="ECO:0000313" key="3">
    <source>
        <dbReference type="Proteomes" id="UP000660265"/>
    </source>
</evidence>
<feature type="region of interest" description="Disordered" evidence="1">
    <location>
        <begin position="1"/>
        <end position="56"/>
    </location>
</feature>
<dbReference type="Proteomes" id="UP000660265">
    <property type="component" value="Unassembled WGS sequence"/>
</dbReference>